<dbReference type="AlphaFoldDB" id="A0AAV7P0H5"/>
<comment type="caution">
    <text evidence="2">The sequence shown here is derived from an EMBL/GenBank/DDBJ whole genome shotgun (WGS) entry which is preliminary data.</text>
</comment>
<evidence type="ECO:0000313" key="2">
    <source>
        <dbReference type="EMBL" id="KAJ1121722.1"/>
    </source>
</evidence>
<protein>
    <submittedName>
        <fullName evidence="2">Uncharacterized protein</fullName>
    </submittedName>
</protein>
<proteinExistence type="predicted"/>
<dbReference type="Proteomes" id="UP001066276">
    <property type="component" value="Chromosome 7"/>
</dbReference>
<dbReference type="EMBL" id="JANPWB010000011">
    <property type="protein sequence ID" value="KAJ1121722.1"/>
    <property type="molecule type" value="Genomic_DNA"/>
</dbReference>
<organism evidence="2 3">
    <name type="scientific">Pleurodeles waltl</name>
    <name type="common">Iberian ribbed newt</name>
    <dbReference type="NCBI Taxonomy" id="8319"/>
    <lineage>
        <taxon>Eukaryota</taxon>
        <taxon>Metazoa</taxon>
        <taxon>Chordata</taxon>
        <taxon>Craniata</taxon>
        <taxon>Vertebrata</taxon>
        <taxon>Euteleostomi</taxon>
        <taxon>Amphibia</taxon>
        <taxon>Batrachia</taxon>
        <taxon>Caudata</taxon>
        <taxon>Salamandroidea</taxon>
        <taxon>Salamandridae</taxon>
        <taxon>Pleurodelinae</taxon>
        <taxon>Pleurodeles</taxon>
    </lineage>
</organism>
<keyword evidence="3" id="KW-1185">Reference proteome</keyword>
<reference evidence="2" key="1">
    <citation type="journal article" date="2022" name="bioRxiv">
        <title>Sequencing and chromosome-scale assembly of the giantPleurodeles waltlgenome.</title>
        <authorList>
            <person name="Brown T."/>
            <person name="Elewa A."/>
            <person name="Iarovenko S."/>
            <person name="Subramanian E."/>
            <person name="Araus A.J."/>
            <person name="Petzold A."/>
            <person name="Susuki M."/>
            <person name="Suzuki K.-i.T."/>
            <person name="Hayashi T."/>
            <person name="Toyoda A."/>
            <person name="Oliveira C."/>
            <person name="Osipova E."/>
            <person name="Leigh N.D."/>
            <person name="Simon A."/>
            <person name="Yun M.H."/>
        </authorList>
    </citation>
    <scope>NUCLEOTIDE SEQUENCE</scope>
    <source>
        <strain evidence="2">20211129_DDA</strain>
        <tissue evidence="2">Liver</tissue>
    </source>
</reference>
<evidence type="ECO:0000256" key="1">
    <source>
        <dbReference type="SAM" id="MobiDB-lite"/>
    </source>
</evidence>
<feature type="region of interest" description="Disordered" evidence="1">
    <location>
        <begin position="32"/>
        <end position="99"/>
    </location>
</feature>
<gene>
    <name evidence="2" type="ORF">NDU88_000241</name>
</gene>
<evidence type="ECO:0000313" key="3">
    <source>
        <dbReference type="Proteomes" id="UP001066276"/>
    </source>
</evidence>
<sequence length="99" mass="10524">MSPHALALRPEPRAFAALCLTRRTVQPDCMCPVSSRAHPPRGDCTADQGPPRLRATPGPSTGDPEADRQHLTAAGPPLAPPGHPRCRRLPGRTTQLSPP</sequence>
<accession>A0AAV7P0H5</accession>
<name>A0AAV7P0H5_PLEWA</name>